<proteinExistence type="inferred from homology"/>
<dbReference type="Proteomes" id="UP000319255">
    <property type="component" value="Unassembled WGS sequence"/>
</dbReference>
<dbReference type="PANTHER" id="PTHR43649">
    <property type="entry name" value="ARABINOSE-BINDING PROTEIN-RELATED"/>
    <property type="match status" value="1"/>
</dbReference>
<evidence type="ECO:0000313" key="8">
    <source>
        <dbReference type="EMBL" id="TPE49541.1"/>
    </source>
</evidence>
<dbReference type="InterPro" id="IPR050490">
    <property type="entry name" value="Bact_solute-bd_prot1"/>
</dbReference>
<accession>A0A501WRB3</accession>
<name>A0A501WRB3_9RHOB</name>
<evidence type="ECO:0000256" key="6">
    <source>
        <dbReference type="ARBA" id="ARBA00049753"/>
    </source>
</evidence>
<evidence type="ECO:0000256" key="2">
    <source>
        <dbReference type="ARBA" id="ARBA00008520"/>
    </source>
</evidence>
<feature type="signal peptide" evidence="7">
    <location>
        <begin position="1"/>
        <end position="22"/>
    </location>
</feature>
<dbReference type="EMBL" id="VFRP01000014">
    <property type="protein sequence ID" value="TPE49541.1"/>
    <property type="molecule type" value="Genomic_DNA"/>
</dbReference>
<feature type="chain" id="PRO_5021201689" description="Probable sugar-binding periplasmic protein" evidence="7">
    <location>
        <begin position="23"/>
        <end position="414"/>
    </location>
</feature>
<dbReference type="AlphaFoldDB" id="A0A501WRB3"/>
<dbReference type="Pfam" id="PF01547">
    <property type="entry name" value="SBP_bac_1"/>
    <property type="match status" value="1"/>
</dbReference>
<dbReference type="Gene3D" id="3.40.190.10">
    <property type="entry name" value="Periplasmic binding protein-like II"/>
    <property type="match status" value="2"/>
</dbReference>
<evidence type="ECO:0000256" key="5">
    <source>
        <dbReference type="ARBA" id="ARBA00049629"/>
    </source>
</evidence>
<evidence type="ECO:0000256" key="7">
    <source>
        <dbReference type="SAM" id="SignalP"/>
    </source>
</evidence>
<gene>
    <name evidence="8" type="ORF">FJM51_14245</name>
</gene>
<keyword evidence="4 7" id="KW-0732">Signal</keyword>
<organism evidence="8 9">
    <name type="scientific">Amaricoccus solimangrovi</name>
    <dbReference type="NCBI Taxonomy" id="2589815"/>
    <lineage>
        <taxon>Bacteria</taxon>
        <taxon>Pseudomonadati</taxon>
        <taxon>Pseudomonadota</taxon>
        <taxon>Alphaproteobacteria</taxon>
        <taxon>Rhodobacterales</taxon>
        <taxon>Paracoccaceae</taxon>
        <taxon>Amaricoccus</taxon>
    </lineage>
</organism>
<comment type="similarity">
    <text evidence="2">Belongs to the bacterial solute-binding protein 1 family.</text>
</comment>
<evidence type="ECO:0000256" key="1">
    <source>
        <dbReference type="ARBA" id="ARBA00004418"/>
    </source>
</evidence>
<reference evidence="8 9" key="1">
    <citation type="submission" date="2019-06" db="EMBL/GenBank/DDBJ databases">
        <title>A novel bacterium of genus Amaricoccus, isolated from marine sediment.</title>
        <authorList>
            <person name="Huang H."/>
            <person name="Mo K."/>
            <person name="Hu Y."/>
        </authorList>
    </citation>
    <scope>NUCLEOTIDE SEQUENCE [LARGE SCALE GENOMIC DNA]</scope>
    <source>
        <strain evidence="8 9">HB172011</strain>
    </source>
</reference>
<evidence type="ECO:0000256" key="4">
    <source>
        <dbReference type="ARBA" id="ARBA00022729"/>
    </source>
</evidence>
<keyword evidence="9" id="KW-1185">Reference proteome</keyword>
<sequence>MRKILATASCALALATAGAASAADVEVLHWWTSGGEAGALNVLKQDLANQGIGWQDMPVAGGGGTQAMTVLRARVTAGNPPSAVQLLGFDITDWAKEGALANLDEVADAGGWGGVVPEAIQKFSKYDGHWVAAPVNVHSTNWVWANKAILDELGIAVPTSWDELVAAMQKVKDSGKTAVAHGGQPWQDATIFDAVVMSTGGLDFYKKAFIDLDPEALGSPTMVEAFDRMTTIRGFVDDNFSGRDWNLASAMVINGEAAFQFMGDWAKGEFLNAGKVPDKDFLCFRFPGTEKEVTFNTDQFAVFKQGDTVKPEQAALITAIMSPEFQVSFNKVKGSVPARTDVSVESYDACGQKAYAEMKAAAASGNMVGSMAHGHANPAAIKNAMYDVITAQFNGEYDSETAAQELVDAVQLAQ</sequence>
<comment type="function">
    <text evidence="5">Part of a binding-protein-dependent transport system for a sugar.</text>
</comment>
<dbReference type="PANTHER" id="PTHR43649:SF28">
    <property type="entry name" value="BINDING PROTEIN COMPONENT OF ABC SUGAR TRANSPORTER-RELATED"/>
    <property type="match status" value="1"/>
</dbReference>
<protein>
    <recommendedName>
        <fullName evidence="6">Probable sugar-binding periplasmic protein</fullName>
    </recommendedName>
</protein>
<dbReference type="InterPro" id="IPR006059">
    <property type="entry name" value="SBP"/>
</dbReference>
<evidence type="ECO:0000313" key="9">
    <source>
        <dbReference type="Proteomes" id="UP000319255"/>
    </source>
</evidence>
<comment type="subcellular location">
    <subcellularLocation>
        <location evidence="1">Periplasm</location>
    </subcellularLocation>
</comment>
<dbReference type="GO" id="GO:0042597">
    <property type="term" value="C:periplasmic space"/>
    <property type="evidence" value="ECO:0007669"/>
    <property type="project" value="UniProtKB-SubCell"/>
</dbReference>
<keyword evidence="3" id="KW-0813">Transport</keyword>
<dbReference type="OrthoDB" id="9798191at2"/>
<dbReference type="RefSeq" id="WP_140454805.1">
    <property type="nucleotide sequence ID" value="NZ_VFRP01000014.1"/>
</dbReference>
<dbReference type="SUPFAM" id="SSF53850">
    <property type="entry name" value="Periplasmic binding protein-like II"/>
    <property type="match status" value="1"/>
</dbReference>
<comment type="caution">
    <text evidence="8">The sequence shown here is derived from an EMBL/GenBank/DDBJ whole genome shotgun (WGS) entry which is preliminary data.</text>
</comment>
<evidence type="ECO:0000256" key="3">
    <source>
        <dbReference type="ARBA" id="ARBA00022448"/>
    </source>
</evidence>